<proteinExistence type="predicted"/>
<dbReference type="Proteomes" id="UP001054945">
    <property type="component" value="Unassembled WGS sequence"/>
</dbReference>
<dbReference type="AlphaFoldDB" id="A0AAV4R0U7"/>
<dbReference type="EMBL" id="BPLR01007030">
    <property type="protein sequence ID" value="GIY13997.1"/>
    <property type="molecule type" value="Genomic_DNA"/>
</dbReference>
<reference evidence="2 3" key="1">
    <citation type="submission" date="2021-06" db="EMBL/GenBank/DDBJ databases">
        <title>Caerostris extrusa draft genome.</title>
        <authorList>
            <person name="Kono N."/>
            <person name="Arakawa K."/>
        </authorList>
    </citation>
    <scope>NUCLEOTIDE SEQUENCE [LARGE SCALE GENOMIC DNA]</scope>
</reference>
<organism evidence="2 3">
    <name type="scientific">Caerostris extrusa</name>
    <name type="common">Bark spider</name>
    <name type="synonym">Caerostris bankana</name>
    <dbReference type="NCBI Taxonomy" id="172846"/>
    <lineage>
        <taxon>Eukaryota</taxon>
        <taxon>Metazoa</taxon>
        <taxon>Ecdysozoa</taxon>
        <taxon>Arthropoda</taxon>
        <taxon>Chelicerata</taxon>
        <taxon>Arachnida</taxon>
        <taxon>Araneae</taxon>
        <taxon>Araneomorphae</taxon>
        <taxon>Entelegynae</taxon>
        <taxon>Araneoidea</taxon>
        <taxon>Araneidae</taxon>
        <taxon>Caerostris</taxon>
    </lineage>
</organism>
<sequence length="258" mass="29121">MSLSVRRIPVLLMASAGLSERRRARYLNLLELRGISIIIFPQLTQYVWTWFSSSGGGMIETMDSSTSEDEAKRLSETTPSVAQTNNPLIAQDSAPAVVMDQFLYDNADEIIKIIELKSKLTADWFRPVACKTNLDLAKQYDLVHKTHLKEMEARCANLRISQIDVPVTINELKDRVEYLYIARQATTTPAHSNQIPKRTSAPPRRGTDKRPLDADGFRLRPKHVVRGTTANATPELLFPCHQVVTLLTFILTFRLTPT</sequence>
<feature type="region of interest" description="Disordered" evidence="1">
    <location>
        <begin position="189"/>
        <end position="215"/>
    </location>
</feature>
<gene>
    <name evidence="2" type="ORF">CEXT_682801</name>
</gene>
<evidence type="ECO:0000313" key="2">
    <source>
        <dbReference type="EMBL" id="GIY13997.1"/>
    </source>
</evidence>
<keyword evidence="3" id="KW-1185">Reference proteome</keyword>
<comment type="caution">
    <text evidence="2">The sequence shown here is derived from an EMBL/GenBank/DDBJ whole genome shotgun (WGS) entry which is preliminary data.</text>
</comment>
<protein>
    <submittedName>
        <fullName evidence="2">Uncharacterized protein</fullName>
    </submittedName>
</protein>
<evidence type="ECO:0000256" key="1">
    <source>
        <dbReference type="SAM" id="MobiDB-lite"/>
    </source>
</evidence>
<name>A0AAV4R0U7_CAEEX</name>
<accession>A0AAV4R0U7</accession>
<feature type="compositionally biased region" description="Basic and acidic residues" evidence="1">
    <location>
        <begin position="205"/>
        <end position="215"/>
    </location>
</feature>
<evidence type="ECO:0000313" key="3">
    <source>
        <dbReference type="Proteomes" id="UP001054945"/>
    </source>
</evidence>